<feature type="chain" id="PRO_5003655181" evidence="3">
    <location>
        <begin position="48"/>
        <end position="571"/>
    </location>
</feature>
<keyword evidence="2" id="KW-0472">Membrane</keyword>
<sequence length="571" mass="62928">MIKIIFGVNRSIIFMKGRRIMKKLTKLGIAVFSVVTLNAFTSTIAYADENTDSTSSAPSTVLTSNSQDLNEANPVMQPESVASSQQDNIVSDGGHVNVEGHPATLSSDGEHVTYSYTVAYQRMHSSDQMMTVSDLAIRIPNLPEAKVDFTLVGTRDENGNPVAVNAPMKVIDRETLNEDHDNIPFNLPTAEEVASGQTPYVVNNKEYDFVDSEKMLSYSIYTNLSKSQAVRVAVTLPLEEAKKIKYLAIDARMDWKSSSEGGLSGYENGSQHLEEYSSHSVYSNNDVEDLGVLANPALINESYVRDGHLIRSVSNPKTYITPNNGDWTTIPNDTNIDEQTFFNFVRIYTLRNGSATYYVSETEDMADQDVSTLSQGDVVVDYVLKGTDRQLRDRYIDTPTLPIYGSNGQLLPYNAAENVNEQPQSLIVNGQKYVLVGLSPSSAPTSGFLKEGTTHVVYEYEMVAPTPTPTPTPEPIPVQPHTPINHPQQDVLKPSKNVTKETVDPTFKEIVDSTATADYKQVDSGQQHLPRTGVTGSQWVLSILGGLTTLLGLFLFSNNDKKRTLKESDDR</sequence>
<evidence type="ECO:0000313" key="5">
    <source>
        <dbReference type="Proteomes" id="UP000002865"/>
    </source>
</evidence>
<feature type="region of interest" description="Disordered" evidence="1">
    <location>
        <begin position="70"/>
        <end position="106"/>
    </location>
</feature>
<feature type="compositionally biased region" description="Polar residues" evidence="1">
    <location>
        <begin position="80"/>
        <end position="89"/>
    </location>
</feature>
<reference evidence="4 5" key="1">
    <citation type="journal article" date="2012" name="PLoS ONE">
        <title>Complete Genome and Transcriptomes of Streptococcus parasanguinis FW213: Phylogenic Relations and Potential Virulence Mechanisms.</title>
        <authorList>
            <person name="Geng J."/>
            <person name="Chiu C.H."/>
            <person name="Tang P."/>
            <person name="Chen Y."/>
            <person name="Shieh H.R."/>
            <person name="Hu S."/>
            <person name="Chen Y.Y."/>
        </authorList>
    </citation>
    <scope>NUCLEOTIDE SEQUENCE [LARGE SCALE GENOMIC DNA]</scope>
    <source>
        <strain evidence="4 5">FW213</strain>
    </source>
</reference>
<dbReference type="Proteomes" id="UP000002865">
    <property type="component" value="Chromosome"/>
</dbReference>
<proteinExistence type="predicted"/>
<name>I1ZPG5_STRPA</name>
<keyword evidence="3" id="KW-0732">Signal</keyword>
<dbReference type="KEGG" id="scf:Spaf_2001"/>
<evidence type="ECO:0000256" key="2">
    <source>
        <dbReference type="SAM" id="Phobius"/>
    </source>
</evidence>
<keyword evidence="2" id="KW-0812">Transmembrane</keyword>
<evidence type="ECO:0000256" key="3">
    <source>
        <dbReference type="SAM" id="SignalP"/>
    </source>
</evidence>
<evidence type="ECO:0000313" key="4">
    <source>
        <dbReference type="EMBL" id="AFJ26939.1"/>
    </source>
</evidence>
<dbReference type="PATRIC" id="fig|1114965.3.peg.1912"/>
<feature type="transmembrane region" description="Helical" evidence="2">
    <location>
        <begin position="539"/>
        <end position="556"/>
    </location>
</feature>
<dbReference type="HOGENOM" id="CLU_494239_0_0_9"/>
<dbReference type="EMBL" id="CP003122">
    <property type="protein sequence ID" value="AFJ26939.1"/>
    <property type="molecule type" value="Genomic_DNA"/>
</dbReference>
<feature type="signal peptide" evidence="3">
    <location>
        <begin position="1"/>
        <end position="47"/>
    </location>
</feature>
<keyword evidence="2" id="KW-1133">Transmembrane helix</keyword>
<dbReference type="STRING" id="1114965.Spaf_2001"/>
<dbReference type="PaxDb" id="1114965-Spaf_2001"/>
<evidence type="ECO:0000256" key="1">
    <source>
        <dbReference type="SAM" id="MobiDB-lite"/>
    </source>
</evidence>
<dbReference type="AlphaFoldDB" id="I1ZPG5"/>
<protein>
    <submittedName>
        <fullName evidence="4">R5 protein</fullName>
    </submittedName>
</protein>
<accession>I1ZPG5</accession>
<organism evidence="4 5">
    <name type="scientific">Streptococcus parasanguinis FW213</name>
    <dbReference type="NCBI Taxonomy" id="1114965"/>
    <lineage>
        <taxon>Bacteria</taxon>
        <taxon>Bacillati</taxon>
        <taxon>Bacillota</taxon>
        <taxon>Bacilli</taxon>
        <taxon>Lactobacillales</taxon>
        <taxon>Streptococcaceae</taxon>
        <taxon>Streptococcus</taxon>
    </lineage>
</organism>
<gene>
    <name evidence="4" type="ORF">Spaf_2001</name>
</gene>